<comment type="subcellular location">
    <subcellularLocation>
        <location evidence="1 13">Cytoplasm</location>
    </subcellularLocation>
</comment>
<dbReference type="InterPro" id="IPR010978">
    <property type="entry name" value="tRNA-bd_arm"/>
</dbReference>
<evidence type="ECO:0000259" key="14">
    <source>
        <dbReference type="PROSITE" id="PS50862"/>
    </source>
</evidence>
<sequence>MKDDLINLRERALKALSEADSIDKLNDLRIKILGKKGELTQILKGMGKLSDKERPEIGKLANEIKTELEQKIAEKELELKKALKEERMRREFIDVTIPTKVLLGAKHPLTLVMDEIRDIFIGLGYKVVEGPEIELEYYNFEALNTPADHPARDMQDTFYISDEILLRTQTSPVQIRTMEKEQPPLKIIAPGRVFRSDTVDATHSPMFHQVEGLAVGEGFTMGDLKGTLVTFVHEMFGQDRKSRFRPHFFPFTEPSAEMDISCIACHGKGCRVCSYTGWLEILGCGMVHPNVLRNVGHDPEKINGFAFGMGVERIAMLKYGINDLRLFYENDLRFLKQF</sequence>
<dbReference type="Proteomes" id="UP000062160">
    <property type="component" value="Unassembled WGS sequence"/>
</dbReference>
<dbReference type="PROSITE" id="PS50862">
    <property type="entry name" value="AA_TRNA_LIGASE_II"/>
    <property type="match status" value="1"/>
</dbReference>
<dbReference type="EC" id="6.1.1.20" evidence="13"/>
<protein>
    <recommendedName>
        <fullName evidence="13">Phenylalanine--tRNA ligase alpha subunit</fullName>
        <ecNumber evidence="13">6.1.1.20</ecNumber>
    </recommendedName>
    <alternativeName>
        <fullName evidence="13">Phenylalanyl-tRNA synthetase alpha subunit</fullName>
        <shortName evidence="13">PheRS</shortName>
    </alternativeName>
</protein>
<evidence type="ECO:0000256" key="3">
    <source>
        <dbReference type="ARBA" id="ARBA00011209"/>
    </source>
</evidence>
<evidence type="ECO:0000256" key="8">
    <source>
        <dbReference type="ARBA" id="ARBA00022840"/>
    </source>
</evidence>
<dbReference type="GO" id="GO:0016740">
    <property type="term" value="F:transferase activity"/>
    <property type="evidence" value="ECO:0007669"/>
    <property type="project" value="UniProtKB-ARBA"/>
</dbReference>
<keyword evidence="7 13" id="KW-0547">Nucleotide-binding</keyword>
<dbReference type="GO" id="GO:0005524">
    <property type="term" value="F:ATP binding"/>
    <property type="evidence" value="ECO:0007669"/>
    <property type="project" value="UniProtKB-UniRule"/>
</dbReference>
<proteinExistence type="inferred from homology"/>
<dbReference type="EMBL" id="DF976999">
    <property type="protein sequence ID" value="GAQ24484.1"/>
    <property type="molecule type" value="Genomic_DNA"/>
</dbReference>
<reference evidence="15" key="1">
    <citation type="journal article" date="2016" name="Genome Announc.">
        <title>Draft Genome Sequence of the Syntrophic Lactate-Degrading Bacterium Tepidanaerobacter syntrophicus JLT.</title>
        <authorList>
            <person name="Matsuura N."/>
            <person name="Ohashi A."/>
            <person name="Tourlousse D.M."/>
            <person name="Sekiguchi Y."/>
        </authorList>
    </citation>
    <scope>NUCLEOTIDE SEQUENCE [LARGE SCALE GENOMIC DNA]</scope>
    <source>
        <strain evidence="15">JL</strain>
    </source>
</reference>
<dbReference type="STRING" id="224999.GCA_001485475_00466"/>
<dbReference type="InterPro" id="IPR002319">
    <property type="entry name" value="Phenylalanyl-tRNA_Synthase"/>
</dbReference>
<dbReference type="CDD" id="cd00496">
    <property type="entry name" value="PheRS_alpha_core"/>
    <property type="match status" value="1"/>
</dbReference>
<dbReference type="GO" id="GO:0005737">
    <property type="term" value="C:cytoplasm"/>
    <property type="evidence" value="ECO:0007669"/>
    <property type="project" value="UniProtKB-SubCell"/>
</dbReference>
<evidence type="ECO:0000256" key="9">
    <source>
        <dbReference type="ARBA" id="ARBA00022842"/>
    </source>
</evidence>
<feature type="domain" description="Aminoacyl-transfer RNA synthetases class-II family profile" evidence="14">
    <location>
        <begin position="112"/>
        <end position="317"/>
    </location>
</feature>
<evidence type="ECO:0000313" key="16">
    <source>
        <dbReference type="Proteomes" id="UP000062160"/>
    </source>
</evidence>
<dbReference type="GO" id="GO:0140096">
    <property type="term" value="F:catalytic activity, acting on a protein"/>
    <property type="evidence" value="ECO:0007669"/>
    <property type="project" value="UniProtKB-ARBA"/>
</dbReference>
<evidence type="ECO:0000256" key="2">
    <source>
        <dbReference type="ARBA" id="ARBA00010207"/>
    </source>
</evidence>
<dbReference type="AlphaFoldDB" id="A0A0U9HF21"/>
<organism evidence="15">
    <name type="scientific">Tepidanaerobacter syntrophicus</name>
    <dbReference type="NCBI Taxonomy" id="224999"/>
    <lineage>
        <taxon>Bacteria</taxon>
        <taxon>Bacillati</taxon>
        <taxon>Bacillota</taxon>
        <taxon>Clostridia</taxon>
        <taxon>Thermosediminibacterales</taxon>
        <taxon>Tepidanaerobacteraceae</taxon>
        <taxon>Tepidanaerobacter</taxon>
    </lineage>
</organism>
<dbReference type="PANTHER" id="PTHR11538">
    <property type="entry name" value="PHENYLALANYL-TRNA SYNTHETASE"/>
    <property type="match status" value="1"/>
</dbReference>
<keyword evidence="11 13" id="KW-0030">Aminoacyl-tRNA synthetase</keyword>
<dbReference type="InterPro" id="IPR045864">
    <property type="entry name" value="aa-tRNA-synth_II/BPL/LPL"/>
</dbReference>
<gene>
    <name evidence="13" type="primary">pheS</name>
    <name evidence="15" type="ORF">TSYNT_5314</name>
</gene>
<keyword evidence="8 13" id="KW-0067">ATP-binding</keyword>
<dbReference type="HAMAP" id="MF_00281">
    <property type="entry name" value="Phe_tRNA_synth_alpha1"/>
    <property type="match status" value="1"/>
</dbReference>
<dbReference type="GO" id="GO:0004826">
    <property type="term" value="F:phenylalanine-tRNA ligase activity"/>
    <property type="evidence" value="ECO:0007669"/>
    <property type="project" value="UniProtKB-UniRule"/>
</dbReference>
<evidence type="ECO:0000256" key="7">
    <source>
        <dbReference type="ARBA" id="ARBA00022741"/>
    </source>
</evidence>
<keyword evidence="4 13" id="KW-0963">Cytoplasm</keyword>
<keyword evidence="6 13" id="KW-0479">Metal-binding</keyword>
<keyword evidence="5 13" id="KW-0436">Ligase</keyword>
<evidence type="ECO:0000256" key="6">
    <source>
        <dbReference type="ARBA" id="ARBA00022723"/>
    </source>
</evidence>
<dbReference type="RefSeq" id="WP_059031544.1">
    <property type="nucleotide sequence ID" value="NZ_DF976999.1"/>
</dbReference>
<dbReference type="InterPro" id="IPR004529">
    <property type="entry name" value="Phe-tRNA-synth_IIc_asu"/>
</dbReference>
<evidence type="ECO:0000256" key="11">
    <source>
        <dbReference type="ARBA" id="ARBA00023146"/>
    </source>
</evidence>
<dbReference type="SUPFAM" id="SSF55681">
    <property type="entry name" value="Class II aaRS and biotin synthetases"/>
    <property type="match status" value="1"/>
</dbReference>
<dbReference type="NCBIfam" id="TIGR00468">
    <property type="entry name" value="pheS"/>
    <property type="match status" value="1"/>
</dbReference>
<dbReference type="OrthoDB" id="9800719at2"/>
<dbReference type="Pfam" id="PF01409">
    <property type="entry name" value="tRNA-synt_2d"/>
    <property type="match status" value="1"/>
</dbReference>
<accession>A0A0U9HF21</accession>
<dbReference type="GO" id="GO:0000049">
    <property type="term" value="F:tRNA binding"/>
    <property type="evidence" value="ECO:0007669"/>
    <property type="project" value="InterPro"/>
</dbReference>
<keyword evidence="16" id="KW-1185">Reference proteome</keyword>
<dbReference type="InterPro" id="IPR004188">
    <property type="entry name" value="Phe-tRNA_ligase_II_N"/>
</dbReference>
<dbReference type="GO" id="GO:0006432">
    <property type="term" value="P:phenylalanyl-tRNA aminoacylation"/>
    <property type="evidence" value="ECO:0007669"/>
    <property type="project" value="UniProtKB-UniRule"/>
</dbReference>
<dbReference type="SUPFAM" id="SSF46589">
    <property type="entry name" value="tRNA-binding arm"/>
    <property type="match status" value="1"/>
</dbReference>
<evidence type="ECO:0000256" key="12">
    <source>
        <dbReference type="ARBA" id="ARBA00049255"/>
    </source>
</evidence>
<dbReference type="FunFam" id="3.30.930.10:FF:000003">
    <property type="entry name" value="Phenylalanine--tRNA ligase alpha subunit"/>
    <property type="match status" value="1"/>
</dbReference>
<dbReference type="GO" id="GO:0000287">
    <property type="term" value="F:magnesium ion binding"/>
    <property type="evidence" value="ECO:0007669"/>
    <property type="project" value="UniProtKB-UniRule"/>
</dbReference>
<comment type="subunit">
    <text evidence="3 13">Tetramer of two alpha and two beta subunits.</text>
</comment>
<keyword evidence="9 13" id="KW-0460">Magnesium</keyword>
<dbReference type="InterPro" id="IPR006195">
    <property type="entry name" value="aa-tRNA-synth_II"/>
</dbReference>
<name>A0A0U9HF21_9FIRM</name>
<feature type="binding site" evidence="13">
    <location>
        <position position="253"/>
    </location>
    <ligand>
        <name>Mg(2+)</name>
        <dbReference type="ChEBI" id="CHEBI:18420"/>
        <note>shared with beta subunit</note>
    </ligand>
</feature>
<comment type="catalytic activity">
    <reaction evidence="12 13">
        <text>tRNA(Phe) + L-phenylalanine + ATP = L-phenylalanyl-tRNA(Phe) + AMP + diphosphate + H(+)</text>
        <dbReference type="Rhea" id="RHEA:19413"/>
        <dbReference type="Rhea" id="RHEA-COMP:9668"/>
        <dbReference type="Rhea" id="RHEA-COMP:9699"/>
        <dbReference type="ChEBI" id="CHEBI:15378"/>
        <dbReference type="ChEBI" id="CHEBI:30616"/>
        <dbReference type="ChEBI" id="CHEBI:33019"/>
        <dbReference type="ChEBI" id="CHEBI:58095"/>
        <dbReference type="ChEBI" id="CHEBI:78442"/>
        <dbReference type="ChEBI" id="CHEBI:78531"/>
        <dbReference type="ChEBI" id="CHEBI:456215"/>
        <dbReference type="EC" id="6.1.1.20"/>
    </reaction>
</comment>
<dbReference type="PANTHER" id="PTHR11538:SF41">
    <property type="entry name" value="PHENYLALANINE--TRNA LIGASE, MITOCHONDRIAL"/>
    <property type="match status" value="1"/>
</dbReference>
<dbReference type="Gene3D" id="3.30.930.10">
    <property type="entry name" value="Bira Bifunctional Protein, Domain 2"/>
    <property type="match status" value="1"/>
</dbReference>
<comment type="similarity">
    <text evidence="2 13">Belongs to the class-II aminoacyl-tRNA synthetase family. Phe-tRNA synthetase alpha subunit type 1 subfamily.</text>
</comment>
<evidence type="ECO:0000313" key="15">
    <source>
        <dbReference type="EMBL" id="GAQ24484.1"/>
    </source>
</evidence>
<evidence type="ECO:0000256" key="13">
    <source>
        <dbReference type="HAMAP-Rule" id="MF_00281"/>
    </source>
</evidence>
<evidence type="ECO:0000256" key="5">
    <source>
        <dbReference type="ARBA" id="ARBA00022598"/>
    </source>
</evidence>
<dbReference type="Pfam" id="PF02912">
    <property type="entry name" value="Phe_tRNA-synt_N"/>
    <property type="match status" value="1"/>
</dbReference>
<dbReference type="InterPro" id="IPR022911">
    <property type="entry name" value="Phe_tRNA_ligase_alpha1_bac"/>
</dbReference>
<comment type="cofactor">
    <cofactor evidence="13">
        <name>Mg(2+)</name>
        <dbReference type="ChEBI" id="CHEBI:18420"/>
    </cofactor>
    <text evidence="13">Binds 2 magnesium ions per tetramer.</text>
</comment>
<evidence type="ECO:0000256" key="10">
    <source>
        <dbReference type="ARBA" id="ARBA00022917"/>
    </source>
</evidence>
<keyword evidence="10 13" id="KW-0648">Protein biosynthesis</keyword>
<evidence type="ECO:0000256" key="1">
    <source>
        <dbReference type="ARBA" id="ARBA00004496"/>
    </source>
</evidence>
<evidence type="ECO:0000256" key="4">
    <source>
        <dbReference type="ARBA" id="ARBA00022490"/>
    </source>
</evidence>